<organism evidence="5 6">
    <name type="scientific">Pseudoflavonifractor hominis</name>
    <dbReference type="NCBI Taxonomy" id="2763059"/>
    <lineage>
        <taxon>Bacteria</taxon>
        <taxon>Bacillati</taxon>
        <taxon>Bacillota</taxon>
        <taxon>Clostridia</taxon>
        <taxon>Eubacteriales</taxon>
        <taxon>Oscillospiraceae</taxon>
        <taxon>Pseudoflavonifractor</taxon>
    </lineage>
</organism>
<keyword evidence="4" id="KW-0375">Hydrogen ion transport</keyword>
<gene>
    <name evidence="4" type="primary">atpE</name>
    <name evidence="5" type="ORF">H8S34_13725</name>
</gene>
<evidence type="ECO:0000313" key="6">
    <source>
        <dbReference type="Proteomes" id="UP000660021"/>
    </source>
</evidence>
<dbReference type="Gene3D" id="3.30.2320.30">
    <property type="entry name" value="ATP synthase, E subunit, C-terminal"/>
    <property type="match status" value="1"/>
</dbReference>
<sequence length="199" mass="22031">MDGIDKITSRINADVDQEIAEIQAQAAAEAAQIAAEYDQRCTQETEEILSRGRKTAEEREERLASVAQLEARKLILAAKQEVLEEAFRKALEDLLSLPEQEYVELLAKLITKASQSGSEQVIFSQKDRPRYGKAAVTRANELLGERGRLTLAVETRPIGGGFILSDGDVEVNGTFETLVRMQRREMDAAVAKVLFHEGA</sequence>
<accession>A0ABR7HWI5</accession>
<dbReference type="Proteomes" id="UP000660021">
    <property type="component" value="Unassembled WGS sequence"/>
</dbReference>
<comment type="function">
    <text evidence="4">Produces ATP from ADP in the presence of a proton gradient across the membrane.</text>
</comment>
<dbReference type="Pfam" id="PF01991">
    <property type="entry name" value="vATP-synt_E"/>
    <property type="match status" value="1"/>
</dbReference>
<evidence type="ECO:0000256" key="3">
    <source>
        <dbReference type="ARBA" id="ARBA00023065"/>
    </source>
</evidence>
<comment type="similarity">
    <text evidence="1 4">Belongs to the V-ATPase E subunit family.</text>
</comment>
<evidence type="ECO:0000256" key="1">
    <source>
        <dbReference type="ARBA" id="ARBA00005901"/>
    </source>
</evidence>
<proteinExistence type="inferred from homology"/>
<protein>
    <recommendedName>
        <fullName evidence="4">V-type proton ATPase subunit E</fullName>
    </recommendedName>
    <alternativeName>
        <fullName evidence="4">V-ATPase subunit E</fullName>
    </alternativeName>
</protein>
<dbReference type="Gene3D" id="1.20.5.620">
    <property type="entry name" value="F1F0 ATP synthase subunit B, membrane domain"/>
    <property type="match status" value="1"/>
</dbReference>
<dbReference type="InterPro" id="IPR002842">
    <property type="entry name" value="ATPase_V1_Esu"/>
</dbReference>
<dbReference type="HAMAP" id="MF_00311">
    <property type="entry name" value="ATP_synth_E_arch"/>
    <property type="match status" value="1"/>
</dbReference>
<dbReference type="InterPro" id="IPR038495">
    <property type="entry name" value="ATPase_E_C"/>
</dbReference>
<dbReference type="RefSeq" id="WP_186964294.1">
    <property type="nucleotide sequence ID" value="NZ_JACOPR010000011.1"/>
</dbReference>
<comment type="caution">
    <text evidence="5">The sequence shown here is derived from an EMBL/GenBank/DDBJ whole genome shotgun (WGS) entry which is preliminary data.</text>
</comment>
<evidence type="ECO:0000256" key="2">
    <source>
        <dbReference type="ARBA" id="ARBA00022448"/>
    </source>
</evidence>
<evidence type="ECO:0000313" key="5">
    <source>
        <dbReference type="EMBL" id="MBC5731879.1"/>
    </source>
</evidence>
<keyword evidence="6" id="KW-1185">Reference proteome</keyword>
<name>A0ABR7HWI5_9FIRM</name>
<evidence type="ECO:0000256" key="4">
    <source>
        <dbReference type="HAMAP-Rule" id="MF_00311"/>
    </source>
</evidence>
<keyword evidence="2 4" id="KW-0813">Transport</keyword>
<keyword evidence="3 4" id="KW-0406">Ion transport</keyword>
<dbReference type="EMBL" id="JACOPR010000011">
    <property type="protein sequence ID" value="MBC5731879.1"/>
    <property type="molecule type" value="Genomic_DNA"/>
</dbReference>
<dbReference type="SUPFAM" id="SSF160527">
    <property type="entry name" value="V-type ATPase subunit E-like"/>
    <property type="match status" value="1"/>
</dbReference>
<keyword evidence="4" id="KW-0066">ATP synthesis</keyword>
<reference evidence="5 6" key="1">
    <citation type="submission" date="2020-08" db="EMBL/GenBank/DDBJ databases">
        <title>Genome public.</title>
        <authorList>
            <person name="Liu C."/>
            <person name="Sun Q."/>
        </authorList>
    </citation>
    <scope>NUCLEOTIDE SEQUENCE [LARGE SCALE GENOMIC DNA]</scope>
    <source>
        <strain evidence="5 6">New-38</strain>
    </source>
</reference>